<evidence type="ECO:0000313" key="3">
    <source>
        <dbReference type="Proteomes" id="UP000030672"/>
    </source>
</evidence>
<protein>
    <submittedName>
        <fullName evidence="2">Uncharacterized protein</fullName>
    </submittedName>
</protein>
<evidence type="ECO:0000256" key="1">
    <source>
        <dbReference type="SAM" id="Coils"/>
    </source>
</evidence>
<dbReference type="GeneID" id="63917428"/>
<organism evidence="2 3">
    <name type="scientific">Aureobasidium melanogenum (strain CBS 110374)</name>
    <name type="common">Aureobasidium pullulans var. melanogenum</name>
    <dbReference type="NCBI Taxonomy" id="1043003"/>
    <lineage>
        <taxon>Eukaryota</taxon>
        <taxon>Fungi</taxon>
        <taxon>Dikarya</taxon>
        <taxon>Ascomycota</taxon>
        <taxon>Pezizomycotina</taxon>
        <taxon>Dothideomycetes</taxon>
        <taxon>Dothideomycetidae</taxon>
        <taxon>Dothideales</taxon>
        <taxon>Saccotheciaceae</taxon>
        <taxon>Aureobasidium</taxon>
    </lineage>
</organism>
<dbReference type="HOGENOM" id="CLU_1854853_0_0_1"/>
<dbReference type="EMBL" id="KL584824">
    <property type="protein sequence ID" value="KEQ67979.1"/>
    <property type="molecule type" value="Genomic_DNA"/>
</dbReference>
<evidence type="ECO:0000313" key="2">
    <source>
        <dbReference type="EMBL" id="KEQ67979.1"/>
    </source>
</evidence>
<feature type="coiled-coil region" evidence="1">
    <location>
        <begin position="65"/>
        <end position="127"/>
    </location>
</feature>
<keyword evidence="1" id="KW-0175">Coiled coil</keyword>
<keyword evidence="3" id="KW-1185">Reference proteome</keyword>
<gene>
    <name evidence="2" type="ORF">M437DRAFT_62338</name>
</gene>
<accession>A0A074W8R9</accession>
<name>A0A074W8R9_AURM1</name>
<proteinExistence type="predicted"/>
<reference evidence="2 3" key="1">
    <citation type="journal article" date="2014" name="BMC Genomics">
        <title>Genome sequencing of four Aureobasidium pullulans varieties: biotechnological potential, stress tolerance, and description of new species.</title>
        <authorList>
            <person name="Gostin Ar C."/>
            <person name="Ohm R.A."/>
            <person name="Kogej T."/>
            <person name="Sonjak S."/>
            <person name="Turk M."/>
            <person name="Zajc J."/>
            <person name="Zalar P."/>
            <person name="Grube M."/>
            <person name="Sun H."/>
            <person name="Han J."/>
            <person name="Sharma A."/>
            <person name="Chiniquy J."/>
            <person name="Ngan C.Y."/>
            <person name="Lipzen A."/>
            <person name="Barry K."/>
            <person name="Grigoriev I.V."/>
            <person name="Gunde-Cimerman N."/>
        </authorList>
    </citation>
    <scope>NUCLEOTIDE SEQUENCE [LARGE SCALE GENOMIC DNA]</scope>
    <source>
        <strain evidence="2 3">CBS 110374</strain>
    </source>
</reference>
<dbReference type="AlphaFoldDB" id="A0A074W8R9"/>
<dbReference type="RefSeq" id="XP_040885001.1">
    <property type="nucleotide sequence ID" value="XM_041024055.1"/>
</dbReference>
<sequence length="138" mass="15780">MPPNASPSNHDEDDAKEILELQNQISAILMRKRKREFDASEDEVKHLKHRLASSLARCQETNTRLASALDTIRKVRTENELLERETKKQVRSVKALEDENKQLKTQLENLKKNEATSKKAVSDLKKKLGSVLEAFSEV</sequence>
<dbReference type="Proteomes" id="UP000030672">
    <property type="component" value="Unassembled WGS sequence"/>
</dbReference>